<protein>
    <recommendedName>
        <fullName evidence="14">Sushi/von Willebrand factor type A/EGF/pentraxin domain-containing 1</fullName>
    </recommendedName>
</protein>
<dbReference type="SUPFAM" id="SSF57196">
    <property type="entry name" value="EGF/Laminin"/>
    <property type="match status" value="2"/>
</dbReference>
<sequence length="1047" mass="116868">MLIYSLFALSSCVYMTLQGVFCQTCQKDLSRIEPGRTCRKQCGSDDDCRGGLKRCICDDSCGMSCFNPEGPCTKPTPPGDGVIDGDRFTYGARIAYRCNDGYILVGQSTRVCRSDKRWSGTAPICRPGCQPPPRLKSSYPDNFDGTFEVGSINSYQCRLGYIMLGNSTITCVEGGIWRYVDENFKCEPVDCKTPVKLVNGYMTGDEFHFGKRVFYFCKTGYKLEHRQNFLSCGVSGAWMGPRPKCTAVPCPSPISPIHGSVEIASSTQYIYGAQVRYVCDVGYKLKDDVVGRCNENGTWGQIPQCVVDVDCDFENIRRPICGYSSVGWQRVFSRNIINGPAGYVLRAEVQSDDEAKFSSPFLTPGNTYCVQLYYMLKNLHTVHDFRLDLKDQSNNKNTIWTPYEKELRNTWLNIQLFLPNINENFKIEVVAQKSTKNNMTSIDLDQISIRQSSECHNKCEPNPCNNGTCINRIDGYTCICPLGFGGEGCLERTGCRVPPPPSSGRVVATEPVVQIGEWIYFRCNDGFQLSGEPSTQCRSDGNWTFHLPECVAQQNLCPDGYSHSAPFCYKTVSIRRTYVAAESLCKIDGAVIPIGPSNHPASVLRHIQPLIPRGFVFWVHGSLGCGVVNRPHKTFGYENCYHNENPSLCIKWDASVKSFRLVSPKGNGVYQPILRTTTNGAPVFTLVNSGKSPVNHIFRTLKRKDLIWVMAPSIHGFKFQQLTYYAESNAMTPLKVENRWKTPEGTYANLTILEHSETCGAPWVSPLISVNGTFSRNYGVGSSLRFHCADPGERIIGKEVLTCDETASWDGDPPTACTEDPCSSVPCLNDGICNRTGETTFTCRCINNWKGTTCAEKVTCTRPTLHSSLEVVGRDEETYNVGSTISFVCVNREEHFLGNRQITCTSNGRWSRNPPSACSAMRCPDVAAPENGRILTSRENEFYFPHSSVLFECDKGFRRVGQLSITCLTNYKWSAQAPTCEETGCTIFRPAIPAGVRIPDAHLFEYEPGETLEVTCRLTYRNLNQNSTMTCMGRNIWSPDYKTYFCS</sequence>
<feature type="chain" id="PRO_5046492893" description="Sushi/von Willebrand factor type A/EGF/pentraxin domain-containing 1" evidence="7">
    <location>
        <begin position="23"/>
        <end position="1047"/>
    </location>
</feature>
<dbReference type="CDD" id="cd00033">
    <property type="entry name" value="CCP"/>
    <property type="match status" value="8"/>
</dbReference>
<keyword evidence="13" id="KW-1185">Reference proteome</keyword>
<feature type="disulfide bond" evidence="5">
    <location>
        <begin position="480"/>
        <end position="489"/>
    </location>
</feature>
<dbReference type="EMBL" id="CAWYQH010000013">
    <property type="protein sequence ID" value="CAK8674436.1"/>
    <property type="molecule type" value="Genomic_DNA"/>
</dbReference>
<feature type="domain" description="Sushi" evidence="10">
    <location>
        <begin position="128"/>
        <end position="188"/>
    </location>
</feature>
<feature type="domain" description="Sushi" evidence="10">
    <location>
        <begin position="921"/>
        <end position="982"/>
    </location>
</feature>
<feature type="domain" description="Sushi" evidence="10">
    <location>
        <begin position="493"/>
        <end position="552"/>
    </location>
</feature>
<evidence type="ECO:0000256" key="4">
    <source>
        <dbReference type="ARBA" id="ARBA00023157"/>
    </source>
</evidence>
<dbReference type="SMART" id="SM00032">
    <property type="entry name" value="CCP"/>
    <property type="match status" value="9"/>
</dbReference>
<evidence type="ECO:0000256" key="5">
    <source>
        <dbReference type="PROSITE-ProRule" id="PRU00076"/>
    </source>
</evidence>
<evidence type="ECO:0000256" key="2">
    <source>
        <dbReference type="ARBA" id="ARBA00022729"/>
    </source>
</evidence>
<comment type="similarity">
    <text evidence="1">Belongs to the nephronectin family.</text>
</comment>
<evidence type="ECO:0000256" key="1">
    <source>
        <dbReference type="ARBA" id="ARBA00009738"/>
    </source>
</evidence>
<accession>A0ABP0F6I2</accession>
<dbReference type="InterPro" id="IPR001881">
    <property type="entry name" value="EGF-like_Ca-bd_dom"/>
</dbReference>
<dbReference type="Gene3D" id="2.60.120.200">
    <property type="match status" value="1"/>
</dbReference>
<dbReference type="SUPFAM" id="SSF49899">
    <property type="entry name" value="Concanavalin A-like lectins/glucanases"/>
    <property type="match status" value="1"/>
</dbReference>
<dbReference type="InterPro" id="IPR035976">
    <property type="entry name" value="Sushi/SCR/CCP_sf"/>
</dbReference>
<feature type="domain" description="Sushi" evidence="10">
    <location>
        <begin position="983"/>
        <end position="1047"/>
    </location>
</feature>
<dbReference type="SMART" id="SM00181">
    <property type="entry name" value="EGF"/>
    <property type="match status" value="2"/>
</dbReference>
<keyword evidence="3" id="KW-0677">Repeat</keyword>
<dbReference type="CDD" id="cd00054">
    <property type="entry name" value="EGF_CA"/>
    <property type="match status" value="1"/>
</dbReference>
<feature type="domain" description="WAP" evidence="11">
    <location>
        <begin position="14"/>
        <end position="69"/>
    </location>
</feature>
<feature type="domain" description="Sushi" evidence="10">
    <location>
        <begin position="757"/>
        <end position="819"/>
    </location>
</feature>
<feature type="disulfide bond" evidence="5">
    <location>
        <begin position="459"/>
        <end position="469"/>
    </location>
</feature>
<keyword evidence="5" id="KW-0245">EGF-like domain</keyword>
<feature type="domain" description="EGF-like" evidence="8">
    <location>
        <begin position="818"/>
        <end position="855"/>
    </location>
</feature>
<keyword evidence="6" id="KW-0768">Sushi</keyword>
<organism evidence="12 13">
    <name type="scientific">Clavelina lepadiformis</name>
    <name type="common">Light-bulb sea squirt</name>
    <name type="synonym">Ascidia lepadiformis</name>
    <dbReference type="NCBI Taxonomy" id="159417"/>
    <lineage>
        <taxon>Eukaryota</taxon>
        <taxon>Metazoa</taxon>
        <taxon>Chordata</taxon>
        <taxon>Tunicata</taxon>
        <taxon>Ascidiacea</taxon>
        <taxon>Aplousobranchia</taxon>
        <taxon>Clavelinidae</taxon>
        <taxon>Clavelina</taxon>
    </lineage>
</organism>
<gene>
    <name evidence="12" type="ORF">CVLEPA_LOCUS4135</name>
</gene>
<dbReference type="SMART" id="SM00137">
    <property type="entry name" value="MAM"/>
    <property type="match status" value="1"/>
</dbReference>
<dbReference type="PROSITE" id="PS50060">
    <property type="entry name" value="MAM_2"/>
    <property type="match status" value="1"/>
</dbReference>
<dbReference type="Pfam" id="PF00084">
    <property type="entry name" value="Sushi"/>
    <property type="match status" value="8"/>
</dbReference>
<feature type="domain" description="MAM" evidence="9">
    <location>
        <begin position="309"/>
        <end position="457"/>
    </location>
</feature>
<feature type="disulfide bond" evidence="6">
    <location>
        <begin position="250"/>
        <end position="293"/>
    </location>
</feature>
<evidence type="ECO:0000313" key="12">
    <source>
        <dbReference type="EMBL" id="CAK8674436.1"/>
    </source>
</evidence>
<dbReference type="PROSITE" id="PS01186">
    <property type="entry name" value="EGF_2"/>
    <property type="match status" value="1"/>
</dbReference>
<feature type="domain" description="Sushi" evidence="10">
    <location>
        <begin position="858"/>
        <end position="920"/>
    </location>
</feature>
<proteinExistence type="inferred from homology"/>
<dbReference type="InterPro" id="IPR000152">
    <property type="entry name" value="EGF-type_Asp/Asn_hydroxyl_site"/>
</dbReference>
<evidence type="ECO:0000259" key="10">
    <source>
        <dbReference type="PROSITE" id="PS50923"/>
    </source>
</evidence>
<evidence type="ECO:0000259" key="8">
    <source>
        <dbReference type="PROSITE" id="PS50026"/>
    </source>
</evidence>
<feature type="disulfide bond" evidence="5">
    <location>
        <begin position="845"/>
        <end position="854"/>
    </location>
</feature>
<feature type="domain" description="Sushi" evidence="10">
    <location>
        <begin position="70"/>
        <end position="127"/>
    </location>
</feature>
<dbReference type="SUPFAM" id="SSF56436">
    <property type="entry name" value="C-type lectin-like"/>
    <property type="match status" value="1"/>
</dbReference>
<name>A0ABP0F6I2_CLALP</name>
<dbReference type="InterPro" id="IPR013320">
    <property type="entry name" value="ConA-like_dom_sf"/>
</dbReference>
<feature type="domain" description="Sushi" evidence="10">
    <location>
        <begin position="248"/>
        <end position="307"/>
    </location>
</feature>
<dbReference type="InterPro" id="IPR000998">
    <property type="entry name" value="MAM_dom"/>
</dbReference>
<dbReference type="Pfam" id="PF00008">
    <property type="entry name" value="EGF"/>
    <property type="match status" value="1"/>
</dbReference>
<dbReference type="InterPro" id="IPR051277">
    <property type="entry name" value="SEZ6_CSMD_C4BPB_Regulators"/>
</dbReference>
<dbReference type="InterPro" id="IPR008197">
    <property type="entry name" value="WAP_dom"/>
</dbReference>
<keyword evidence="2 7" id="KW-0732">Signal</keyword>
<feature type="domain" description="EGF-like" evidence="8">
    <location>
        <begin position="456"/>
        <end position="490"/>
    </location>
</feature>
<dbReference type="PROSITE" id="PS00010">
    <property type="entry name" value="ASX_HYDROXYL"/>
    <property type="match status" value="1"/>
</dbReference>
<dbReference type="Gene3D" id="2.10.25.10">
    <property type="entry name" value="Laminin"/>
    <property type="match status" value="2"/>
</dbReference>
<evidence type="ECO:0000259" key="9">
    <source>
        <dbReference type="PROSITE" id="PS50060"/>
    </source>
</evidence>
<dbReference type="PROSITE" id="PS51390">
    <property type="entry name" value="WAP"/>
    <property type="match status" value="1"/>
</dbReference>
<comment type="caution">
    <text evidence="5">Lacks conserved residue(s) required for the propagation of feature annotation.</text>
</comment>
<dbReference type="InterPro" id="IPR000742">
    <property type="entry name" value="EGF"/>
</dbReference>
<feature type="disulfide bond" evidence="6">
    <location>
        <begin position="98"/>
        <end position="125"/>
    </location>
</feature>
<dbReference type="InterPro" id="IPR000436">
    <property type="entry name" value="Sushi_SCR_CCP_dom"/>
</dbReference>
<dbReference type="SMART" id="SM00179">
    <property type="entry name" value="EGF_CA"/>
    <property type="match status" value="2"/>
</dbReference>
<dbReference type="PANTHER" id="PTHR45656:SF4">
    <property type="entry name" value="PROTEIN CBR-CLEC-78"/>
    <property type="match status" value="1"/>
</dbReference>
<evidence type="ECO:0000313" key="13">
    <source>
        <dbReference type="Proteomes" id="UP001642483"/>
    </source>
</evidence>
<dbReference type="Gene3D" id="2.10.70.10">
    <property type="entry name" value="Complement Module, domain 1"/>
    <property type="match status" value="9"/>
</dbReference>
<evidence type="ECO:0000259" key="11">
    <source>
        <dbReference type="PROSITE" id="PS51390"/>
    </source>
</evidence>
<dbReference type="Proteomes" id="UP001642483">
    <property type="component" value="Unassembled WGS sequence"/>
</dbReference>
<comment type="caution">
    <text evidence="12">The sequence shown here is derived from an EMBL/GenBank/DDBJ whole genome shotgun (WGS) entry which is preliminary data.</text>
</comment>
<dbReference type="PROSITE" id="PS50923">
    <property type="entry name" value="SUSHI"/>
    <property type="match status" value="9"/>
</dbReference>
<feature type="signal peptide" evidence="7">
    <location>
        <begin position="1"/>
        <end position="22"/>
    </location>
</feature>
<dbReference type="SUPFAM" id="SSF57535">
    <property type="entry name" value="Complement control module/SCR domain"/>
    <property type="match status" value="8"/>
</dbReference>
<dbReference type="PROSITE" id="PS00022">
    <property type="entry name" value="EGF_1"/>
    <property type="match status" value="2"/>
</dbReference>
<evidence type="ECO:0008006" key="14">
    <source>
        <dbReference type="Google" id="ProtNLM"/>
    </source>
</evidence>
<dbReference type="PROSITE" id="PS50026">
    <property type="entry name" value="EGF_3"/>
    <property type="match status" value="2"/>
</dbReference>
<dbReference type="PANTHER" id="PTHR45656">
    <property type="entry name" value="PROTEIN CBR-CLEC-78"/>
    <property type="match status" value="1"/>
</dbReference>
<dbReference type="Pfam" id="PF00629">
    <property type="entry name" value="MAM"/>
    <property type="match status" value="1"/>
</dbReference>
<feature type="domain" description="Sushi" evidence="10">
    <location>
        <begin position="189"/>
        <end position="247"/>
    </location>
</feature>
<keyword evidence="4 5" id="KW-1015">Disulfide bond</keyword>
<feature type="disulfide bond" evidence="6">
    <location>
        <begin position="523"/>
        <end position="550"/>
    </location>
</feature>
<evidence type="ECO:0000256" key="7">
    <source>
        <dbReference type="SAM" id="SignalP"/>
    </source>
</evidence>
<evidence type="ECO:0000256" key="6">
    <source>
        <dbReference type="PROSITE-ProRule" id="PRU00302"/>
    </source>
</evidence>
<reference evidence="12 13" key="1">
    <citation type="submission" date="2024-02" db="EMBL/GenBank/DDBJ databases">
        <authorList>
            <person name="Daric V."/>
            <person name="Darras S."/>
        </authorList>
    </citation>
    <scope>NUCLEOTIDE SEQUENCE [LARGE SCALE GENOMIC DNA]</scope>
</reference>
<feature type="disulfide bond" evidence="6">
    <location>
        <begin position="953"/>
        <end position="980"/>
    </location>
</feature>
<evidence type="ECO:0000256" key="3">
    <source>
        <dbReference type="ARBA" id="ARBA00022737"/>
    </source>
</evidence>
<dbReference type="InterPro" id="IPR016187">
    <property type="entry name" value="CTDL_fold"/>
</dbReference>